<dbReference type="OrthoDB" id="1274693at2"/>
<gene>
    <name evidence="1" type="ORF">CA2015_3937</name>
</gene>
<evidence type="ECO:0000313" key="1">
    <source>
        <dbReference type="EMBL" id="AKP53300.1"/>
    </source>
</evidence>
<name>A0A0H4PJR2_9BACT</name>
<evidence type="ECO:0000313" key="2">
    <source>
        <dbReference type="Proteomes" id="UP000036520"/>
    </source>
</evidence>
<dbReference type="STRING" id="320787.CA2015_3937"/>
<dbReference type="Proteomes" id="UP000036520">
    <property type="component" value="Chromosome"/>
</dbReference>
<sequence length="129" mass="15370">MENQLFNLFLKKGNIVIKSCEYRISLQLDYENGDHCQLAYSDTQDLIQLLTRLSQQIWENENYTKTPYVKQLYLENLNTFSWKMDSSELFIEFNEIENAILLKHKGNNPLHLEINQVVEMVQILERLNI</sequence>
<keyword evidence="2" id="KW-1185">Reference proteome</keyword>
<dbReference type="KEGG" id="camu:CA2015_3937"/>
<organism evidence="1 2">
    <name type="scientific">Cyclobacterium amurskyense</name>
    <dbReference type="NCBI Taxonomy" id="320787"/>
    <lineage>
        <taxon>Bacteria</taxon>
        <taxon>Pseudomonadati</taxon>
        <taxon>Bacteroidota</taxon>
        <taxon>Cytophagia</taxon>
        <taxon>Cytophagales</taxon>
        <taxon>Cyclobacteriaceae</taxon>
        <taxon>Cyclobacterium</taxon>
    </lineage>
</organism>
<reference evidence="1 2" key="1">
    <citation type="submission" date="2015-07" db="EMBL/GenBank/DDBJ databases">
        <authorList>
            <person name="Kim K.M."/>
        </authorList>
    </citation>
    <scope>NUCLEOTIDE SEQUENCE [LARGE SCALE GENOMIC DNA]</scope>
    <source>
        <strain evidence="1 2">KCTC 12363</strain>
    </source>
</reference>
<protein>
    <submittedName>
        <fullName evidence="1">Uncharacterized protein</fullName>
    </submittedName>
</protein>
<dbReference type="RefSeq" id="WP_048643419.1">
    <property type="nucleotide sequence ID" value="NZ_CP012040.1"/>
</dbReference>
<dbReference type="EMBL" id="CP012040">
    <property type="protein sequence ID" value="AKP53300.1"/>
    <property type="molecule type" value="Genomic_DNA"/>
</dbReference>
<dbReference type="AlphaFoldDB" id="A0A0H4PJR2"/>
<accession>A0A0H4PJR2</accession>
<proteinExistence type="predicted"/>